<dbReference type="FunFam" id="3.20.20.70:FF:000031">
    <property type="entry name" value="Glutamate synthase 1 [NADH]"/>
    <property type="match status" value="1"/>
</dbReference>
<keyword evidence="10" id="KW-0274">FAD</keyword>
<dbReference type="InterPro" id="IPR002489">
    <property type="entry name" value="Glu_synth_asu_C"/>
</dbReference>
<evidence type="ECO:0000256" key="3">
    <source>
        <dbReference type="ARBA" id="ARBA00001974"/>
    </source>
</evidence>
<keyword evidence="15" id="KW-0314">Glutamate biosynthesis</keyword>
<evidence type="ECO:0000313" key="23">
    <source>
        <dbReference type="Proteomes" id="UP001348817"/>
    </source>
</evidence>
<dbReference type="GO" id="GO:0051538">
    <property type="term" value="F:3 iron, 4 sulfur cluster binding"/>
    <property type="evidence" value="ECO:0007669"/>
    <property type="project" value="UniProtKB-KW"/>
</dbReference>
<evidence type="ECO:0000256" key="15">
    <source>
        <dbReference type="ARBA" id="ARBA00023164"/>
    </source>
</evidence>
<dbReference type="Gene3D" id="3.20.20.70">
    <property type="entry name" value="Aldolase class I"/>
    <property type="match status" value="2"/>
</dbReference>
<dbReference type="InterPro" id="IPR006982">
    <property type="entry name" value="Glu_synth_centr_N"/>
</dbReference>
<dbReference type="NCBIfam" id="NF008730">
    <property type="entry name" value="PRK11750.1"/>
    <property type="match status" value="1"/>
</dbReference>
<dbReference type="GO" id="GO:0019676">
    <property type="term" value="P:ammonia assimilation cycle"/>
    <property type="evidence" value="ECO:0007669"/>
    <property type="project" value="TreeGrafter"/>
</dbReference>
<keyword evidence="12" id="KW-0560">Oxidoreductase</keyword>
<dbReference type="GO" id="GO:0006537">
    <property type="term" value="P:glutamate biosynthetic process"/>
    <property type="evidence" value="ECO:0007669"/>
    <property type="project" value="UniProtKB-KW"/>
</dbReference>
<gene>
    <name evidence="22" type="ORF">FUAX_01220</name>
</gene>
<keyword evidence="23" id="KW-1185">Reference proteome</keyword>
<dbReference type="PROSITE" id="PS51278">
    <property type="entry name" value="GATASE_TYPE_2"/>
    <property type="match status" value="1"/>
</dbReference>
<dbReference type="GO" id="GO:0046872">
    <property type="term" value="F:metal ion binding"/>
    <property type="evidence" value="ECO:0007669"/>
    <property type="project" value="UniProtKB-KW"/>
</dbReference>
<dbReference type="InterPro" id="IPR002932">
    <property type="entry name" value="Glu_synthdom"/>
</dbReference>
<accession>A0AAU9D9Z4</accession>
<dbReference type="KEGG" id="fax:FUAX_01220"/>
<dbReference type="RefSeq" id="WP_338393002.1">
    <property type="nucleotide sequence ID" value="NZ_AP025314.1"/>
</dbReference>
<dbReference type="FunFam" id="3.20.20.70:FF:000053">
    <property type="entry name" value="Glutamate synthase large subunit"/>
    <property type="match status" value="1"/>
</dbReference>
<dbReference type="InterPro" id="IPR013785">
    <property type="entry name" value="Aldolase_TIM"/>
</dbReference>
<evidence type="ECO:0000256" key="6">
    <source>
        <dbReference type="ARBA" id="ARBA00022605"/>
    </source>
</evidence>
<dbReference type="InterPro" id="IPR029055">
    <property type="entry name" value="Ntn_hydrolases_N"/>
</dbReference>
<dbReference type="Proteomes" id="UP001348817">
    <property type="component" value="Chromosome"/>
</dbReference>
<evidence type="ECO:0000256" key="1">
    <source>
        <dbReference type="ARBA" id="ARBA00001917"/>
    </source>
</evidence>
<dbReference type="PANTHER" id="PTHR11938:SF133">
    <property type="entry name" value="GLUTAMATE SYNTHASE (NADH)"/>
    <property type="match status" value="1"/>
</dbReference>
<evidence type="ECO:0000256" key="19">
    <source>
        <dbReference type="ARBA" id="ARBA00072108"/>
    </source>
</evidence>
<dbReference type="EMBL" id="AP025314">
    <property type="protein sequence ID" value="BDD07690.1"/>
    <property type="molecule type" value="Genomic_DNA"/>
</dbReference>
<evidence type="ECO:0000256" key="17">
    <source>
        <dbReference type="ARBA" id="ARBA00037898"/>
    </source>
</evidence>
<evidence type="ECO:0000256" key="5">
    <source>
        <dbReference type="ARBA" id="ARBA00012079"/>
    </source>
</evidence>
<evidence type="ECO:0000313" key="22">
    <source>
        <dbReference type="EMBL" id="BDD07690.1"/>
    </source>
</evidence>
<keyword evidence="9" id="KW-0479">Metal-binding</keyword>
<evidence type="ECO:0000256" key="20">
    <source>
        <dbReference type="ARBA" id="ARBA00079921"/>
    </source>
</evidence>
<comment type="cofactor">
    <cofactor evidence="1">
        <name>FMN</name>
        <dbReference type="ChEBI" id="CHEBI:58210"/>
    </cofactor>
</comment>
<keyword evidence="16" id="KW-0003">3Fe-4S</keyword>
<keyword evidence="14" id="KW-0411">Iron-sulfur</keyword>
<protein>
    <recommendedName>
        <fullName evidence="19">Glutamate synthase [NADPH] large chain</fullName>
        <ecNumber evidence="5">1.4.1.13</ecNumber>
    </recommendedName>
    <alternativeName>
        <fullName evidence="20">Glutamate synthase subunit alpha</fullName>
    </alternativeName>
</protein>
<comment type="cofactor">
    <cofactor evidence="2">
        <name>[3Fe-4S] cluster</name>
        <dbReference type="ChEBI" id="CHEBI:21137"/>
    </cofactor>
</comment>
<keyword evidence="6" id="KW-0028">Amino-acid biosynthesis</keyword>
<evidence type="ECO:0000256" key="12">
    <source>
        <dbReference type="ARBA" id="ARBA00023002"/>
    </source>
</evidence>
<dbReference type="SUPFAM" id="SSF69336">
    <property type="entry name" value="Alpha subunit of glutamate synthase, C-terminal domain"/>
    <property type="match status" value="1"/>
</dbReference>
<dbReference type="CDD" id="cd02808">
    <property type="entry name" value="GltS_FMN"/>
    <property type="match status" value="1"/>
</dbReference>
<dbReference type="SUPFAM" id="SSF51395">
    <property type="entry name" value="FMN-linked oxidoreductases"/>
    <property type="match status" value="1"/>
</dbReference>
<dbReference type="SUPFAM" id="SSF56235">
    <property type="entry name" value="N-terminal nucleophile aminohydrolases (Ntn hydrolases)"/>
    <property type="match status" value="1"/>
</dbReference>
<proteinExistence type="inferred from homology"/>
<dbReference type="FunFam" id="3.60.20.10:FF:000001">
    <property type="entry name" value="Glutamate synthase, large subunit"/>
    <property type="match status" value="1"/>
</dbReference>
<evidence type="ECO:0000256" key="9">
    <source>
        <dbReference type="ARBA" id="ARBA00022723"/>
    </source>
</evidence>
<dbReference type="CDD" id="cd00982">
    <property type="entry name" value="gltB_C"/>
    <property type="match status" value="1"/>
</dbReference>
<evidence type="ECO:0000256" key="13">
    <source>
        <dbReference type="ARBA" id="ARBA00023004"/>
    </source>
</evidence>
<reference evidence="22 23" key="1">
    <citation type="submission" date="2021-12" db="EMBL/GenBank/DDBJ databases">
        <title>Genome sequencing of bacteria with rrn-lacking chromosome and rrn-plasmid.</title>
        <authorList>
            <person name="Anda M."/>
            <person name="Iwasaki W."/>
        </authorList>
    </citation>
    <scope>NUCLEOTIDE SEQUENCE [LARGE SCALE GENOMIC DNA]</scope>
    <source>
        <strain evidence="22 23">DSM 100852</strain>
    </source>
</reference>
<evidence type="ECO:0000256" key="16">
    <source>
        <dbReference type="ARBA" id="ARBA00023291"/>
    </source>
</evidence>
<comment type="catalytic activity">
    <reaction evidence="18">
        <text>2 L-glutamate + NADP(+) = L-glutamine + 2-oxoglutarate + NADPH + H(+)</text>
        <dbReference type="Rhea" id="RHEA:15501"/>
        <dbReference type="ChEBI" id="CHEBI:15378"/>
        <dbReference type="ChEBI" id="CHEBI:16810"/>
        <dbReference type="ChEBI" id="CHEBI:29985"/>
        <dbReference type="ChEBI" id="CHEBI:57783"/>
        <dbReference type="ChEBI" id="CHEBI:58349"/>
        <dbReference type="ChEBI" id="CHEBI:58359"/>
        <dbReference type="EC" id="1.4.1.13"/>
    </reaction>
</comment>
<dbReference type="InterPro" id="IPR017932">
    <property type="entry name" value="GATase_2_dom"/>
</dbReference>
<dbReference type="Gene3D" id="2.160.20.60">
    <property type="entry name" value="Glutamate synthase, alpha subunit, C-terminal domain"/>
    <property type="match status" value="1"/>
</dbReference>
<comment type="similarity">
    <text evidence="4">Belongs to the glutamate synthase family.</text>
</comment>
<evidence type="ECO:0000256" key="10">
    <source>
        <dbReference type="ARBA" id="ARBA00022827"/>
    </source>
</evidence>
<sequence length="1509" mass="166238">MREELTRSLYTPSLEHDACGIGFVANLKNRPSSRTITDALLMLTNMEHRGGCGCDPQSGDGAGILFQLPYTFFESYAKGAGFELPEPGKYGAGMIFFPSDDEARKDCKKVLETKAKYLGFEVLGYRTVPTDNSCLGEAPLASEPVIEQMFVSHAGAEDSDALERKLYVLRQAASHTINKEYQHEDFYVASFSCRVITYKGQLTTHQVQPYYKDLSNEAVQSAFAMVHSRFSTNTFPKWKLAQPFRFIAHNGEINTIRGNVNWMRSNETLLESTLFTREEIEMLKPVCDPANSDSANLDSMIELLMLGGRPLPHVMMMLVPEAWQEHEQMDPVRKAFYQFHASIMEPWDGPASICFTDGTRVGATLDRNGLRPSRYCVTDDDRVIMASEAGALPVDQSTIISKGRLQPGRMFVVDLEKGRIVSDEEIKDEICNSKPYHEWLAANEVPLRDIPKPLKPTYQADVESLLERQLAFGFTSEDQKTILGPMVEQGKEPLGSMGADTPLAILSRKSRHLSDYFKQLFAQVSNPPIDPLRERLVMSLNTGLGPTFNILSETPQHCKQIGLDQPVLTNVQLDKIRCVKHTNFRTKVIDILFDADGKEGRMEEAIDAICQAADEAIVNEGQNILLLSDRNITEGKAAIPSLLAVGAIHHHLVNSGTRVRVSLVVEAGDVRETHHFATLIGYGATAVNPYMAFETLHDMSRKGLLSKTYTEKELNKSYIKSIGLGLLKIFSKMGISTLQSYHGAQIFEALGVSSKVVDKCFAGTVSRIEGLDFDGIAKEVLARHNYAFNDEAGRKKLDTGGLYQWKRRGEAHLFNPETISLLQRSTRENNYSVYKEYASKINDQSKRNITLRSLLDFKKRESIPLEEVEPKESIFKRFATGAMSFGSISYEAHSTLAVAMNRIGGKSNSGEGGEDEVRFERKENGDWERSAIKQVASGRFGVTSHYLSNAEELQIKVAQGAKPGEGGQLPGHKVDDWIGRVRNSTPGVGLISPPPHHDIYSIEDLAQLIYDLKNANRKARINVKLVSEAGVGTVAAGVAKAKADAILISGYDGGTGASPLSSIMHAGLPWELGLAEAHQTLVKNKLRNRIVLQTDGQIRTGRDLAVAALLGAEEWGVSTAALVVEGCIMMRKCHLNTCPVGVATQRKELRKLFSGDPDHVVNMFSFLAEELREVMAELGFRTVDEMVGKAGDVLKVTDELDHWKLKSLDLSPVLYKEESDEPVYNTVEQAHDIYEILDRKMIEAVQPALEKGEAVKASFDIVNTNRSVGAMLSNEVSKAFGSAGLPDGTIKLDIKGSAGQSFGVFGAKGIEIDLEGEANDYFAKGLSGARIIVRPDDSSMFRARENIIVGNVALYGATSGEVFIRGRAGERFCVRNSGATAVVEGVGDHGCEYMTGGTAVVLGATGRNFAAGMSGGVAYVYDKENKLAENCNMELVNFDPMEDEDIERVNDLITHHAQLTGSGTAKRIIRQWEMALPYFKKVMPTDYKAVLLKRKAALQEKPQGEEAVA</sequence>
<keyword evidence="11" id="KW-0315">Glutamine amidotransferase</keyword>
<dbReference type="Pfam" id="PF01645">
    <property type="entry name" value="Glu_synthase"/>
    <property type="match status" value="1"/>
</dbReference>
<dbReference type="InterPro" id="IPR036485">
    <property type="entry name" value="Glu_synth_asu_C_sf"/>
</dbReference>
<feature type="domain" description="Glutamine amidotransferase type-2" evidence="21">
    <location>
        <begin position="19"/>
        <end position="416"/>
    </location>
</feature>
<comment type="pathway">
    <text evidence="17">Amino-acid biosynthesis; L-glutamate biosynthesis via GLT pathway; L-glutamate from 2-oxoglutarate and L-glutamine (NADP(+) route): step 1/1.</text>
</comment>
<keyword evidence="8" id="KW-0288">FMN</keyword>
<evidence type="ECO:0000256" key="18">
    <source>
        <dbReference type="ARBA" id="ARBA00048151"/>
    </source>
</evidence>
<dbReference type="CDD" id="cd00713">
    <property type="entry name" value="GltS"/>
    <property type="match status" value="1"/>
</dbReference>
<dbReference type="Pfam" id="PF04898">
    <property type="entry name" value="Glu_syn_central"/>
    <property type="match status" value="1"/>
</dbReference>
<dbReference type="Gene3D" id="3.60.20.10">
    <property type="entry name" value="Glutamine Phosphoribosylpyrophosphate, subunit 1, domain 1"/>
    <property type="match status" value="1"/>
</dbReference>
<comment type="cofactor">
    <cofactor evidence="3">
        <name>FAD</name>
        <dbReference type="ChEBI" id="CHEBI:57692"/>
    </cofactor>
</comment>
<dbReference type="FunFam" id="2.160.20.60:FF:000001">
    <property type="entry name" value="Glutamate synthase, large subunit"/>
    <property type="match status" value="1"/>
</dbReference>
<organism evidence="22 23">
    <name type="scientific">Fulvitalea axinellae</name>
    <dbReference type="NCBI Taxonomy" id="1182444"/>
    <lineage>
        <taxon>Bacteria</taxon>
        <taxon>Pseudomonadati</taxon>
        <taxon>Bacteroidota</taxon>
        <taxon>Cytophagia</taxon>
        <taxon>Cytophagales</taxon>
        <taxon>Persicobacteraceae</taxon>
        <taxon>Fulvitalea</taxon>
    </lineage>
</organism>
<dbReference type="GO" id="GO:0004355">
    <property type="term" value="F:glutamate synthase (NADPH) activity"/>
    <property type="evidence" value="ECO:0007669"/>
    <property type="project" value="UniProtKB-EC"/>
</dbReference>
<dbReference type="PANTHER" id="PTHR11938">
    <property type="entry name" value="FAD NADPH DEHYDROGENASE/OXIDOREDUCTASE"/>
    <property type="match status" value="1"/>
</dbReference>
<dbReference type="EC" id="1.4.1.13" evidence="5"/>
<name>A0AAU9D9Z4_9BACT</name>
<evidence type="ECO:0000256" key="7">
    <source>
        <dbReference type="ARBA" id="ARBA00022630"/>
    </source>
</evidence>
<keyword evidence="13" id="KW-0408">Iron</keyword>
<dbReference type="InterPro" id="IPR050711">
    <property type="entry name" value="ET-N_metabolism_enzyme"/>
</dbReference>
<evidence type="ECO:0000256" key="8">
    <source>
        <dbReference type="ARBA" id="ARBA00022643"/>
    </source>
</evidence>
<keyword evidence="7" id="KW-0285">Flavoprotein</keyword>
<dbReference type="Pfam" id="PF01493">
    <property type="entry name" value="GXGXG"/>
    <property type="match status" value="1"/>
</dbReference>
<dbReference type="Pfam" id="PF00310">
    <property type="entry name" value="GATase_2"/>
    <property type="match status" value="1"/>
</dbReference>
<evidence type="ECO:0000256" key="11">
    <source>
        <dbReference type="ARBA" id="ARBA00022962"/>
    </source>
</evidence>
<evidence type="ECO:0000256" key="2">
    <source>
        <dbReference type="ARBA" id="ARBA00001927"/>
    </source>
</evidence>
<evidence type="ECO:0000256" key="4">
    <source>
        <dbReference type="ARBA" id="ARBA00009716"/>
    </source>
</evidence>
<evidence type="ECO:0000259" key="21">
    <source>
        <dbReference type="PROSITE" id="PS51278"/>
    </source>
</evidence>
<evidence type="ECO:0000256" key="14">
    <source>
        <dbReference type="ARBA" id="ARBA00023014"/>
    </source>
</evidence>